<feature type="non-terminal residue" evidence="1">
    <location>
        <position position="1"/>
    </location>
</feature>
<comment type="caution">
    <text evidence="1">The sequence shown here is derived from an EMBL/GenBank/DDBJ whole genome shotgun (WGS) entry which is preliminary data.</text>
</comment>
<evidence type="ECO:0000313" key="1">
    <source>
        <dbReference type="EMBL" id="MEQ2297631.1"/>
    </source>
</evidence>
<dbReference type="Proteomes" id="UP001469553">
    <property type="component" value="Unassembled WGS sequence"/>
</dbReference>
<name>A0ABV0YW26_9TELE</name>
<reference evidence="1 2" key="1">
    <citation type="submission" date="2021-06" db="EMBL/GenBank/DDBJ databases">
        <authorList>
            <person name="Palmer J.M."/>
        </authorList>
    </citation>
    <scope>NUCLEOTIDE SEQUENCE [LARGE SCALE GENOMIC DNA]</scope>
    <source>
        <strain evidence="1 2">AS_MEX2019</strain>
        <tissue evidence="1">Muscle</tissue>
    </source>
</reference>
<dbReference type="EMBL" id="JAHRIP010043453">
    <property type="protein sequence ID" value="MEQ2297631.1"/>
    <property type="molecule type" value="Genomic_DNA"/>
</dbReference>
<keyword evidence="2" id="KW-1185">Reference proteome</keyword>
<gene>
    <name evidence="1" type="ORF">AMECASPLE_036548</name>
</gene>
<protein>
    <recommendedName>
        <fullName evidence="3">Secreted protein</fullName>
    </recommendedName>
</protein>
<organism evidence="1 2">
    <name type="scientific">Ameca splendens</name>
    <dbReference type="NCBI Taxonomy" id="208324"/>
    <lineage>
        <taxon>Eukaryota</taxon>
        <taxon>Metazoa</taxon>
        <taxon>Chordata</taxon>
        <taxon>Craniata</taxon>
        <taxon>Vertebrata</taxon>
        <taxon>Euteleostomi</taxon>
        <taxon>Actinopterygii</taxon>
        <taxon>Neopterygii</taxon>
        <taxon>Teleostei</taxon>
        <taxon>Neoteleostei</taxon>
        <taxon>Acanthomorphata</taxon>
        <taxon>Ovalentaria</taxon>
        <taxon>Atherinomorphae</taxon>
        <taxon>Cyprinodontiformes</taxon>
        <taxon>Goodeidae</taxon>
        <taxon>Ameca</taxon>
    </lineage>
</organism>
<evidence type="ECO:0008006" key="3">
    <source>
        <dbReference type="Google" id="ProtNLM"/>
    </source>
</evidence>
<proteinExistence type="predicted"/>
<accession>A0ABV0YW26</accession>
<evidence type="ECO:0000313" key="2">
    <source>
        <dbReference type="Proteomes" id="UP001469553"/>
    </source>
</evidence>
<sequence length="86" mass="9259">IYSFAAVLSCTCGLSCNCLVQCSTIPGPNLHTTDSETIHWGGLSTHTYRRHNHANPPGRMGLFHDEAEGSNTPAAFRPSMVSLMPS</sequence>